<dbReference type="InterPro" id="IPR051803">
    <property type="entry name" value="TA_system_RelE-like_toxin"/>
</dbReference>
<dbReference type="NCBIfam" id="TIGR02385">
    <property type="entry name" value="RelE_StbE"/>
    <property type="match status" value="1"/>
</dbReference>
<dbReference type="PANTHER" id="PTHR33755">
    <property type="entry name" value="TOXIN PARE1-RELATED"/>
    <property type="match status" value="1"/>
</dbReference>
<dbReference type="Pfam" id="PF05016">
    <property type="entry name" value="ParE_toxin"/>
    <property type="match status" value="1"/>
</dbReference>
<evidence type="ECO:0000256" key="1">
    <source>
        <dbReference type="ARBA" id="ARBA00006226"/>
    </source>
</evidence>
<organism evidence="3 4">
    <name type="scientific">Caulobacter zeae</name>
    <dbReference type="NCBI Taxonomy" id="2055137"/>
    <lineage>
        <taxon>Bacteria</taxon>
        <taxon>Pseudomonadati</taxon>
        <taxon>Pseudomonadota</taxon>
        <taxon>Alphaproteobacteria</taxon>
        <taxon>Caulobacterales</taxon>
        <taxon>Caulobacteraceae</taxon>
        <taxon>Caulobacter</taxon>
    </lineage>
</organism>
<evidence type="ECO:0000313" key="4">
    <source>
        <dbReference type="Proteomes" id="UP000234479"/>
    </source>
</evidence>
<dbReference type="AlphaFoldDB" id="A0A2N5D2K9"/>
<dbReference type="OrthoDB" id="7577795at2"/>
<dbReference type="Gene3D" id="3.30.2310.20">
    <property type="entry name" value="RelE-like"/>
    <property type="match status" value="1"/>
</dbReference>
<dbReference type="RefSeq" id="WP_101720154.1">
    <property type="nucleotide sequence ID" value="NZ_PJRS01000046.1"/>
</dbReference>
<name>A0A2N5D2K9_9CAUL</name>
<evidence type="ECO:0000313" key="3">
    <source>
        <dbReference type="EMBL" id="PLR20241.1"/>
    </source>
</evidence>
<evidence type="ECO:0000256" key="2">
    <source>
        <dbReference type="ARBA" id="ARBA00022649"/>
    </source>
</evidence>
<dbReference type="InterPro" id="IPR007712">
    <property type="entry name" value="RelE/ParE_toxin"/>
</dbReference>
<protein>
    <submittedName>
        <fullName evidence="3">Addiction module toxin RelE</fullName>
    </submittedName>
</protein>
<proteinExistence type="inferred from homology"/>
<comment type="similarity">
    <text evidence="1">Belongs to the RelE toxin family.</text>
</comment>
<sequence length="90" mass="10043">MSRVVWTAEAVDNLDSIFTYVASFNASAAARLAQRLHAAANSLDANPERGRPIPKGLRELAVIAPYLIRYRITEDAVIILRIRHGMRQPD</sequence>
<dbReference type="InterPro" id="IPR035093">
    <property type="entry name" value="RelE/ParE_toxin_dom_sf"/>
</dbReference>
<dbReference type="Proteomes" id="UP000234479">
    <property type="component" value="Unassembled WGS sequence"/>
</dbReference>
<keyword evidence="2" id="KW-1277">Toxin-antitoxin system</keyword>
<gene>
    <name evidence="3" type="ORF">SGCZBJ_22490</name>
</gene>
<dbReference type="EMBL" id="PJRS01000046">
    <property type="protein sequence ID" value="PLR20241.1"/>
    <property type="molecule type" value="Genomic_DNA"/>
</dbReference>
<reference evidence="3 4" key="1">
    <citation type="submission" date="2017-12" db="EMBL/GenBank/DDBJ databases">
        <title>The genome sequence of Caulobacter sp. 410.</title>
        <authorList>
            <person name="Gao J."/>
            <person name="Mao X."/>
            <person name="Sun J."/>
        </authorList>
    </citation>
    <scope>NUCLEOTIDE SEQUENCE [LARGE SCALE GENOMIC DNA]</scope>
    <source>
        <strain evidence="3 4">410</strain>
    </source>
</reference>
<accession>A0A2N5D2K9</accession>
<comment type="caution">
    <text evidence="3">The sequence shown here is derived from an EMBL/GenBank/DDBJ whole genome shotgun (WGS) entry which is preliminary data.</text>
</comment>
<keyword evidence="4" id="KW-1185">Reference proteome</keyword>